<evidence type="ECO:0000313" key="6">
    <source>
        <dbReference type="Proteomes" id="UP000256971"/>
    </source>
</evidence>
<dbReference type="InterPro" id="IPR036852">
    <property type="entry name" value="Peptidase_S8/S53_dom_sf"/>
</dbReference>
<proteinExistence type="predicted"/>
<dbReference type="InterPro" id="IPR000209">
    <property type="entry name" value="Peptidase_S8/S53_dom"/>
</dbReference>
<evidence type="ECO:0000259" key="4">
    <source>
        <dbReference type="Pfam" id="PF00082"/>
    </source>
</evidence>
<keyword evidence="2" id="KW-0378">Hydrolase</keyword>
<evidence type="ECO:0000256" key="3">
    <source>
        <dbReference type="ARBA" id="ARBA00022825"/>
    </source>
</evidence>
<keyword evidence="6" id="KW-1185">Reference proteome</keyword>
<dbReference type="SUPFAM" id="SSF52743">
    <property type="entry name" value="Subtilisin-like"/>
    <property type="match status" value="1"/>
</dbReference>
<feature type="domain" description="Peptidase S8/S53" evidence="4">
    <location>
        <begin position="119"/>
        <end position="444"/>
    </location>
</feature>
<accession>A0ABM6Y3H4</accession>
<dbReference type="InterPro" id="IPR023828">
    <property type="entry name" value="Peptidase_S8_Ser-AS"/>
</dbReference>
<keyword evidence="1" id="KW-0645">Protease</keyword>
<dbReference type="EMBL" id="CP031555">
    <property type="protein sequence ID" value="AXO16390.1"/>
    <property type="molecule type" value="Genomic_DNA"/>
</dbReference>
<keyword evidence="3" id="KW-0720">Serine protease</keyword>
<evidence type="ECO:0000256" key="2">
    <source>
        <dbReference type="ARBA" id="ARBA00022801"/>
    </source>
</evidence>
<dbReference type="Proteomes" id="UP000256971">
    <property type="component" value="Chromosome"/>
</dbReference>
<dbReference type="Gene3D" id="3.40.50.200">
    <property type="entry name" value="Peptidase S8/S53 domain"/>
    <property type="match status" value="2"/>
</dbReference>
<dbReference type="PROSITE" id="PS00138">
    <property type="entry name" value="SUBTILASE_SER"/>
    <property type="match status" value="1"/>
</dbReference>
<evidence type="ECO:0000256" key="1">
    <source>
        <dbReference type="ARBA" id="ARBA00022670"/>
    </source>
</evidence>
<gene>
    <name evidence="5" type="ORF">DY252_20735</name>
</gene>
<reference evidence="5 6" key="1">
    <citation type="submission" date="2018-08" db="EMBL/GenBank/DDBJ databases">
        <title>Complete genome sequence of type strain Thalassospira indica MCCC 1A01103T, isolated from isolated from deep seawater of the Indian Ocean.</title>
        <authorList>
            <person name="Liu Y."/>
        </authorList>
    </citation>
    <scope>NUCLEOTIDE SEQUENCE [LARGE SCALE GENOMIC DNA]</scope>
    <source>
        <strain evidence="5 6">PB8BT</strain>
    </source>
</reference>
<name>A0ABM6Y3H4_9PROT</name>
<evidence type="ECO:0000313" key="5">
    <source>
        <dbReference type="EMBL" id="AXO16390.1"/>
    </source>
</evidence>
<organism evidence="5 6">
    <name type="scientific">Thalassospira indica</name>
    <dbReference type="NCBI Taxonomy" id="1891279"/>
    <lineage>
        <taxon>Bacteria</taxon>
        <taxon>Pseudomonadati</taxon>
        <taxon>Pseudomonadota</taxon>
        <taxon>Alphaproteobacteria</taxon>
        <taxon>Rhodospirillales</taxon>
        <taxon>Thalassospiraceae</taxon>
        <taxon>Thalassospira</taxon>
    </lineage>
</organism>
<sequence length="597" mass="65758">MLIINNAKGRLMKLLFVRFYALVAALLFTLALPVDSHSEELGKIPFSVEEGLNAIGYTEKSALPIDGLKVAIIDAGFQGYEEWAAQLPEAQKNKIRPRTEFKTESDHGFQVLRIAHKLMPKARFFLYEIPLESKIFNKAMPLIVKDISNMGVEFVNMSLGRYSSPYNGVSASTKDILQLFDKYKVFALIAAGNQRDNYHTWTINEIEKGYIKIAGADATNSYSATIHPSASKTHSLNLYWKAEPADPPVTVILGQKIDGKTQIFHKSATNGEIQLDYIANNDPPKKRKTPPGQITIRSVAPPLKDKPYVIWIQPSEQAEKFVGREMTLAVQGSARFKIVGGNDGNQSYTAYGMVESPYVMIAGAFARQAKGGKNAPAYYSSFGTTLDGNIIPHVIGPGTFIVPPDDETIQGTSFAAPFITAVLKIASREYYNPKNVAERISTHAYLTSNPQGPQRSRYGVPDGRLIFDKKALSAKLAPNKIEDVSHRIEGSDIVFSGKISRCCMEAIEAQIVVAVSQVVTKNGQKTAQAIKGMASTAEQIFTTGAKDYDKFPFELRFNASKMPADVKELVAHFAVKNPRGSWAAMIPTEKPYVFTLP</sequence>
<dbReference type="Pfam" id="PF00082">
    <property type="entry name" value="Peptidase_S8"/>
    <property type="match status" value="1"/>
</dbReference>
<protein>
    <recommendedName>
        <fullName evidence="4">Peptidase S8/S53 domain-containing protein</fullName>
    </recommendedName>
</protein>